<accession>A0A165R9T7</accession>
<feature type="region of interest" description="Disordered" evidence="1">
    <location>
        <begin position="120"/>
        <end position="147"/>
    </location>
</feature>
<evidence type="ECO:0000313" key="4">
    <source>
        <dbReference type="Proteomes" id="UP000076727"/>
    </source>
</evidence>
<dbReference type="InterPro" id="IPR013087">
    <property type="entry name" value="Znf_C2H2_type"/>
</dbReference>
<keyword evidence="4" id="KW-1185">Reference proteome</keyword>
<dbReference type="EMBL" id="KV429051">
    <property type="protein sequence ID" value="KZT70486.1"/>
    <property type="molecule type" value="Genomic_DNA"/>
</dbReference>
<organism evidence="3 4">
    <name type="scientific">Daedalea quercina L-15889</name>
    <dbReference type="NCBI Taxonomy" id="1314783"/>
    <lineage>
        <taxon>Eukaryota</taxon>
        <taxon>Fungi</taxon>
        <taxon>Dikarya</taxon>
        <taxon>Basidiomycota</taxon>
        <taxon>Agaricomycotina</taxon>
        <taxon>Agaricomycetes</taxon>
        <taxon>Polyporales</taxon>
        <taxon>Fomitopsis</taxon>
    </lineage>
</organism>
<evidence type="ECO:0000256" key="1">
    <source>
        <dbReference type="SAM" id="MobiDB-lite"/>
    </source>
</evidence>
<gene>
    <name evidence="3" type="ORF">DAEQUDRAFT_209241</name>
</gene>
<sequence>MEGPSAAWMRHPHAHGADLAMPLGAGVEQYQGPTNYGGNTTSGANINLTPDFAGGWQPSLRPDYDITPDALGLGSTSYDPNFPTTAQTWAPANIRRSLSHNHGRSSPFASGSSMYQAKSATDLLPRSSTAPPVGMRSPGGSSSGGAVGERCRWGGQCQTIIVDLTASGINRHLKECHLQPWDDRSRGYCQWEGTTCSKKLLYYFGFGKHIASVHLRSTASRCELCGQVLARGDTLDRHVKRFCHGRPPGQ</sequence>
<dbReference type="AlphaFoldDB" id="A0A165R9T7"/>
<dbReference type="STRING" id="1314783.A0A165R9T7"/>
<feature type="domain" description="C2H2-type" evidence="2">
    <location>
        <begin position="222"/>
        <end position="244"/>
    </location>
</feature>
<evidence type="ECO:0000259" key="2">
    <source>
        <dbReference type="PROSITE" id="PS00028"/>
    </source>
</evidence>
<dbReference type="Proteomes" id="UP000076727">
    <property type="component" value="Unassembled WGS sequence"/>
</dbReference>
<dbReference type="PROSITE" id="PS00028">
    <property type="entry name" value="ZINC_FINGER_C2H2_1"/>
    <property type="match status" value="1"/>
</dbReference>
<name>A0A165R9T7_9APHY</name>
<dbReference type="OrthoDB" id="6910977at2759"/>
<evidence type="ECO:0000313" key="3">
    <source>
        <dbReference type="EMBL" id="KZT70486.1"/>
    </source>
</evidence>
<proteinExistence type="predicted"/>
<reference evidence="3 4" key="1">
    <citation type="journal article" date="2016" name="Mol. Biol. Evol.">
        <title>Comparative Genomics of Early-Diverging Mushroom-Forming Fungi Provides Insights into the Origins of Lignocellulose Decay Capabilities.</title>
        <authorList>
            <person name="Nagy L.G."/>
            <person name="Riley R."/>
            <person name="Tritt A."/>
            <person name="Adam C."/>
            <person name="Daum C."/>
            <person name="Floudas D."/>
            <person name="Sun H."/>
            <person name="Yadav J.S."/>
            <person name="Pangilinan J."/>
            <person name="Larsson K.H."/>
            <person name="Matsuura K."/>
            <person name="Barry K."/>
            <person name="Labutti K."/>
            <person name="Kuo R."/>
            <person name="Ohm R.A."/>
            <person name="Bhattacharya S.S."/>
            <person name="Shirouzu T."/>
            <person name="Yoshinaga Y."/>
            <person name="Martin F.M."/>
            <person name="Grigoriev I.V."/>
            <person name="Hibbett D.S."/>
        </authorList>
    </citation>
    <scope>NUCLEOTIDE SEQUENCE [LARGE SCALE GENOMIC DNA]</scope>
    <source>
        <strain evidence="3 4">L-15889</strain>
    </source>
</reference>
<protein>
    <recommendedName>
        <fullName evidence="2">C2H2-type domain-containing protein</fullName>
    </recommendedName>
</protein>